<dbReference type="PANTHER" id="PTHR38011:SF11">
    <property type="entry name" value="2,5-DIAMINO-6-RIBOSYLAMINO-4(3H)-PYRIMIDINONE 5'-PHOSPHATE REDUCTASE"/>
    <property type="match status" value="1"/>
</dbReference>
<proteinExistence type="predicted"/>
<dbReference type="Gene3D" id="3.40.430.10">
    <property type="entry name" value="Dihydrofolate Reductase, subunit A"/>
    <property type="match status" value="1"/>
</dbReference>
<dbReference type="RefSeq" id="WP_207989719.1">
    <property type="nucleotide sequence ID" value="NZ_CP071794.1"/>
</dbReference>
<dbReference type="InterPro" id="IPR002734">
    <property type="entry name" value="RibDG_C"/>
</dbReference>
<evidence type="ECO:0000259" key="1">
    <source>
        <dbReference type="Pfam" id="PF01872"/>
    </source>
</evidence>
<feature type="domain" description="Bacterial bifunctional deaminase-reductase C-terminal" evidence="1">
    <location>
        <begin position="6"/>
        <end position="170"/>
    </location>
</feature>
<reference evidence="2 3" key="1">
    <citation type="submission" date="2021-03" db="EMBL/GenBank/DDBJ databases">
        <title>Complete genome of Parasphingorhabdus_sp.JHSY0214.</title>
        <authorList>
            <person name="Yoo J.H."/>
            <person name="Bae J.W."/>
        </authorList>
    </citation>
    <scope>NUCLEOTIDE SEQUENCE [LARGE SCALE GENOMIC DNA]</scope>
    <source>
        <strain evidence="2 3">JHSY0214</strain>
    </source>
</reference>
<dbReference type="SUPFAM" id="SSF53597">
    <property type="entry name" value="Dihydrofolate reductase-like"/>
    <property type="match status" value="1"/>
</dbReference>
<evidence type="ECO:0000313" key="3">
    <source>
        <dbReference type="Proteomes" id="UP000663923"/>
    </source>
</evidence>
<gene>
    <name evidence="2" type="ORF">J4G78_07320</name>
</gene>
<dbReference type="EMBL" id="CP071794">
    <property type="protein sequence ID" value="QTD57333.1"/>
    <property type="molecule type" value="Genomic_DNA"/>
</dbReference>
<dbReference type="InterPro" id="IPR024072">
    <property type="entry name" value="DHFR-like_dom_sf"/>
</dbReference>
<name>A0ABX7T8T0_9SPHN</name>
<dbReference type="Pfam" id="PF01872">
    <property type="entry name" value="RibD_C"/>
    <property type="match status" value="1"/>
</dbReference>
<accession>A0ABX7T8T0</accession>
<dbReference type="Proteomes" id="UP000663923">
    <property type="component" value="Chromosome"/>
</dbReference>
<sequence>MTTGHVFIATSLDGFIARTNGDIDWLEVEASRDEDHGYQQFIEQMDVIVMGRGTFEKVSSFKTWPYKIPVIVLSRTLSEQSATPPDSANSIRFINADPRTVMQLCADEGWKKAYIDGGQIIQSFLREALIVDLILTRIPVLIGEGKPLFGVIESDVSLRHIKTKAFPSGLTQSRYEVSQ</sequence>
<protein>
    <submittedName>
        <fullName evidence="2">Dihydrofolate reductase</fullName>
    </submittedName>
</protein>
<keyword evidence="3" id="KW-1185">Reference proteome</keyword>
<evidence type="ECO:0000313" key="2">
    <source>
        <dbReference type="EMBL" id="QTD57333.1"/>
    </source>
</evidence>
<dbReference type="InterPro" id="IPR050765">
    <property type="entry name" value="Riboflavin_Biosynth_HTPR"/>
</dbReference>
<organism evidence="2 3">
    <name type="scientific">Parasphingorhabdus cellanae</name>
    <dbReference type="NCBI Taxonomy" id="2806553"/>
    <lineage>
        <taxon>Bacteria</taxon>
        <taxon>Pseudomonadati</taxon>
        <taxon>Pseudomonadota</taxon>
        <taxon>Alphaproteobacteria</taxon>
        <taxon>Sphingomonadales</taxon>
        <taxon>Sphingomonadaceae</taxon>
        <taxon>Parasphingorhabdus</taxon>
    </lineage>
</organism>
<dbReference type="PANTHER" id="PTHR38011">
    <property type="entry name" value="DIHYDROFOLATE REDUCTASE FAMILY PROTEIN (AFU_ORTHOLOGUE AFUA_8G06820)"/>
    <property type="match status" value="1"/>
</dbReference>